<gene>
    <name evidence="2" type="ORF">S40285_10407</name>
</gene>
<dbReference type="Proteomes" id="UP000028524">
    <property type="component" value="Unassembled WGS sequence"/>
</dbReference>
<protein>
    <submittedName>
        <fullName evidence="2">Uncharacterized protein</fullName>
    </submittedName>
</protein>
<organism evidence="2 3">
    <name type="scientific">Stachybotrys chlorohalonatus (strain IBT 40285)</name>
    <dbReference type="NCBI Taxonomy" id="1283841"/>
    <lineage>
        <taxon>Eukaryota</taxon>
        <taxon>Fungi</taxon>
        <taxon>Dikarya</taxon>
        <taxon>Ascomycota</taxon>
        <taxon>Pezizomycotina</taxon>
        <taxon>Sordariomycetes</taxon>
        <taxon>Hypocreomycetidae</taxon>
        <taxon>Hypocreales</taxon>
        <taxon>Stachybotryaceae</taxon>
        <taxon>Stachybotrys</taxon>
    </lineage>
</organism>
<dbReference type="InParanoid" id="A0A084QAU8"/>
<dbReference type="HOGENOM" id="CLU_1587572_0_0_1"/>
<evidence type="ECO:0000313" key="3">
    <source>
        <dbReference type="Proteomes" id="UP000028524"/>
    </source>
</evidence>
<evidence type="ECO:0000256" key="1">
    <source>
        <dbReference type="SAM" id="MobiDB-lite"/>
    </source>
</evidence>
<dbReference type="AlphaFoldDB" id="A0A084QAU8"/>
<keyword evidence="3" id="KW-1185">Reference proteome</keyword>
<dbReference type="OrthoDB" id="10578919at2759"/>
<name>A0A084QAU8_STAC4</name>
<evidence type="ECO:0000313" key="2">
    <source>
        <dbReference type="EMBL" id="KFA61083.1"/>
    </source>
</evidence>
<dbReference type="EMBL" id="KL660874">
    <property type="protein sequence ID" value="KFA61083.1"/>
    <property type="molecule type" value="Genomic_DNA"/>
</dbReference>
<accession>A0A084QAU8</accession>
<feature type="region of interest" description="Disordered" evidence="1">
    <location>
        <begin position="56"/>
        <end position="78"/>
    </location>
</feature>
<proteinExistence type="predicted"/>
<sequence length="168" mass="17634">MLKAQKPCMMAVAEDASTDGPASTVLNTTRSESALRHGSVASMMDRASKPIGGLWANARGPAPPPPGRNPTLEPSSHLGLRGGLPPGLTMQRGQRILVVVWLALQPYHSKTPPDSGQPLALEGTLPLPLPKSLTVLLLIVLHCERAGVARGLYLQTPSPLATGSPKTF</sequence>
<reference evidence="2 3" key="1">
    <citation type="journal article" date="2014" name="BMC Genomics">
        <title>Comparative genome sequencing reveals chemotype-specific gene clusters in the toxigenic black mold Stachybotrys.</title>
        <authorList>
            <person name="Semeiks J."/>
            <person name="Borek D."/>
            <person name="Otwinowski Z."/>
            <person name="Grishin N.V."/>
        </authorList>
    </citation>
    <scope>NUCLEOTIDE SEQUENCE [LARGE SCALE GENOMIC DNA]</scope>
    <source>
        <strain evidence="2 3">IBT 40285</strain>
    </source>
</reference>